<dbReference type="PROSITE" id="PS50109">
    <property type="entry name" value="HIS_KIN"/>
    <property type="match status" value="1"/>
</dbReference>
<dbReference type="CDD" id="cd00130">
    <property type="entry name" value="PAS"/>
    <property type="match status" value="1"/>
</dbReference>
<dbReference type="PROSITE" id="PS50113">
    <property type="entry name" value="PAC"/>
    <property type="match status" value="1"/>
</dbReference>
<dbReference type="InterPro" id="IPR000700">
    <property type="entry name" value="PAS-assoc_C"/>
</dbReference>
<keyword evidence="12" id="KW-0175">Coiled coil</keyword>
<dbReference type="FunFam" id="3.30.565.10:FF:000010">
    <property type="entry name" value="Sensor histidine kinase RcsC"/>
    <property type="match status" value="1"/>
</dbReference>
<dbReference type="RefSeq" id="WP_109266214.1">
    <property type="nucleotide sequence ID" value="NZ_QEWP01000030.1"/>
</dbReference>
<dbReference type="Gene3D" id="3.30.450.20">
    <property type="entry name" value="PAS domain"/>
    <property type="match status" value="1"/>
</dbReference>
<dbReference type="InterPro" id="IPR035965">
    <property type="entry name" value="PAS-like_dom_sf"/>
</dbReference>
<dbReference type="InterPro" id="IPR036890">
    <property type="entry name" value="HATPase_C_sf"/>
</dbReference>
<protein>
    <recommendedName>
        <fullName evidence="3">histidine kinase</fullName>
        <ecNumber evidence="3">2.7.13.3</ecNumber>
    </recommendedName>
</protein>
<dbReference type="CDD" id="cd16922">
    <property type="entry name" value="HATPase_EvgS-ArcB-TorS-like"/>
    <property type="match status" value="1"/>
</dbReference>
<evidence type="ECO:0000256" key="11">
    <source>
        <dbReference type="ARBA" id="ARBA00023306"/>
    </source>
</evidence>
<dbReference type="Pfam" id="PF08447">
    <property type="entry name" value="PAS_3"/>
    <property type="match status" value="1"/>
</dbReference>
<keyword evidence="4" id="KW-0597">Phosphoprotein</keyword>
<evidence type="ECO:0000256" key="2">
    <source>
        <dbReference type="ARBA" id="ARBA00004370"/>
    </source>
</evidence>
<dbReference type="Gene3D" id="3.30.565.10">
    <property type="entry name" value="Histidine kinase-like ATPase, C-terminal domain"/>
    <property type="match status" value="1"/>
</dbReference>
<evidence type="ECO:0000256" key="8">
    <source>
        <dbReference type="ARBA" id="ARBA00022840"/>
    </source>
</evidence>
<sequence>MADKLYSNRIFSFLLLWLIVTNQSWAQKEEFKDIVLLNSYHPTFKWTVDITRGVLNEFSNPSEYRVFVEYMDSKRFQNEAYLKQLSRIYLQKYSNTTIDGVIISDNNAFDFFLNYGDKIWGDVPVAFCGNNSILEYKNLDTTRFKGVKEQINIDSTINIIKSLQPELEELIVISDSTNSGEIFSNQFKKAASSHPDLNYSFLIARTPDQLKTDLKRRCSKNKAIYLLSLYIDREGFPREMLQEAPLILNNCYVPIYSNWDFLFGDFITGGLVIRGKDQGEKAAKIMKDLINGRQVPPWLSENREILAFDYKQLNKAGLNYSGLKGEAVLLNKPENPFEKYKQELLGVASVLSFMLITILALLRVINQKKIAEEQLKQSESRLEMALEGANEGLWDLDFTNYDVFLSQRFARLLKYSNPNELNIGFTNYENLFHPSDFPQMMEAYEMHKTGHSPLFHSEARMLTKTGHYIWFSIHGKIIETDENHEPVRMVGTITQIQSQKEFENKLKEAKERAEESDRLKSAFLANMSHEIRTPMNAILGFTDLIMNDMITPEEGKKYLEVIKSSGENLLNIINDIIDISKIESGQLKIKQETFDLHSLLGELQDISENLIFQGRKPIEIIVHKGSENKNFFIKTDPFRLHQILLNLLTNAIKFTKTGHIELGYIILDKGALQFFVKDTGQGIAPKHRNIIFERFRQVDETSIRKFGGTGLGLAITKSLISMMKGNIWLDSEVNKGSKFYFSLPCEFKLKEPDIPASY</sequence>
<dbReference type="NCBIfam" id="TIGR00229">
    <property type="entry name" value="sensory_box"/>
    <property type="match status" value="1"/>
</dbReference>
<evidence type="ECO:0000259" key="14">
    <source>
        <dbReference type="PROSITE" id="PS50113"/>
    </source>
</evidence>
<evidence type="ECO:0000256" key="10">
    <source>
        <dbReference type="ARBA" id="ARBA00023136"/>
    </source>
</evidence>
<dbReference type="SUPFAM" id="SSF55874">
    <property type="entry name" value="ATPase domain of HSP90 chaperone/DNA topoisomerase II/histidine kinase"/>
    <property type="match status" value="1"/>
</dbReference>
<comment type="subcellular location">
    <subcellularLocation>
        <location evidence="2">Membrane</location>
    </subcellularLocation>
</comment>
<organism evidence="15 16">
    <name type="scientific">Marinilabilia rubra</name>
    <dbReference type="NCBI Taxonomy" id="2162893"/>
    <lineage>
        <taxon>Bacteria</taxon>
        <taxon>Pseudomonadati</taxon>
        <taxon>Bacteroidota</taxon>
        <taxon>Bacteroidia</taxon>
        <taxon>Marinilabiliales</taxon>
        <taxon>Marinilabiliaceae</taxon>
        <taxon>Marinilabilia</taxon>
    </lineage>
</organism>
<evidence type="ECO:0000256" key="6">
    <source>
        <dbReference type="ARBA" id="ARBA00022741"/>
    </source>
</evidence>
<dbReference type="Proteomes" id="UP000244956">
    <property type="component" value="Unassembled WGS sequence"/>
</dbReference>
<comment type="caution">
    <text evidence="15">The sequence shown here is derived from an EMBL/GenBank/DDBJ whole genome shotgun (WGS) entry which is preliminary data.</text>
</comment>
<keyword evidence="9" id="KW-0902">Two-component regulatory system</keyword>
<evidence type="ECO:0000256" key="5">
    <source>
        <dbReference type="ARBA" id="ARBA00022679"/>
    </source>
</evidence>
<evidence type="ECO:0000256" key="9">
    <source>
        <dbReference type="ARBA" id="ARBA00023012"/>
    </source>
</evidence>
<dbReference type="Pfam" id="PF02518">
    <property type="entry name" value="HATPase_c"/>
    <property type="match status" value="1"/>
</dbReference>
<dbReference type="FunFam" id="1.10.287.130:FF:000038">
    <property type="entry name" value="Sensory transduction histidine kinase"/>
    <property type="match status" value="1"/>
</dbReference>
<dbReference type="SMART" id="SM00388">
    <property type="entry name" value="HisKA"/>
    <property type="match status" value="1"/>
</dbReference>
<dbReference type="InterPro" id="IPR003661">
    <property type="entry name" value="HisK_dim/P_dom"/>
</dbReference>
<dbReference type="InterPro" id="IPR050736">
    <property type="entry name" value="Sensor_HK_Regulatory"/>
</dbReference>
<dbReference type="InterPro" id="IPR013655">
    <property type="entry name" value="PAS_fold_3"/>
</dbReference>
<evidence type="ECO:0000256" key="12">
    <source>
        <dbReference type="SAM" id="Coils"/>
    </source>
</evidence>
<name>A0A2U2B3I8_9BACT</name>
<dbReference type="Pfam" id="PF00512">
    <property type="entry name" value="HisKA"/>
    <property type="match status" value="1"/>
</dbReference>
<dbReference type="PANTHER" id="PTHR43711:SF1">
    <property type="entry name" value="HISTIDINE KINASE 1"/>
    <property type="match status" value="1"/>
</dbReference>
<keyword evidence="5" id="KW-0808">Transferase</keyword>
<dbReference type="InterPro" id="IPR003594">
    <property type="entry name" value="HATPase_dom"/>
</dbReference>
<dbReference type="SMART" id="SM00387">
    <property type="entry name" value="HATPase_c"/>
    <property type="match status" value="1"/>
</dbReference>
<keyword evidence="8" id="KW-0067">ATP-binding</keyword>
<dbReference type="SMART" id="SM00091">
    <property type="entry name" value="PAS"/>
    <property type="match status" value="1"/>
</dbReference>
<keyword evidence="6" id="KW-0547">Nucleotide-binding</keyword>
<dbReference type="GO" id="GO:0000155">
    <property type="term" value="F:phosphorelay sensor kinase activity"/>
    <property type="evidence" value="ECO:0007669"/>
    <property type="project" value="InterPro"/>
</dbReference>
<keyword evidence="10" id="KW-0472">Membrane</keyword>
<dbReference type="PANTHER" id="PTHR43711">
    <property type="entry name" value="TWO-COMPONENT HISTIDINE KINASE"/>
    <property type="match status" value="1"/>
</dbReference>
<accession>A0A2U2B3I8</accession>
<feature type="domain" description="Histidine kinase" evidence="13">
    <location>
        <begin position="526"/>
        <end position="747"/>
    </location>
</feature>
<dbReference type="PRINTS" id="PR00344">
    <property type="entry name" value="BCTRLSENSOR"/>
</dbReference>
<evidence type="ECO:0000256" key="7">
    <source>
        <dbReference type="ARBA" id="ARBA00022777"/>
    </source>
</evidence>
<dbReference type="SUPFAM" id="SSF47384">
    <property type="entry name" value="Homodimeric domain of signal transducing histidine kinase"/>
    <property type="match status" value="1"/>
</dbReference>
<keyword evidence="11" id="KW-0131">Cell cycle</keyword>
<feature type="domain" description="PAC" evidence="14">
    <location>
        <begin position="455"/>
        <end position="508"/>
    </location>
</feature>
<dbReference type="AlphaFoldDB" id="A0A2U2B3I8"/>
<dbReference type="EC" id="2.7.13.3" evidence="3"/>
<dbReference type="InterPro" id="IPR000014">
    <property type="entry name" value="PAS"/>
</dbReference>
<keyword evidence="16" id="KW-1185">Reference proteome</keyword>
<dbReference type="InterPro" id="IPR036097">
    <property type="entry name" value="HisK_dim/P_sf"/>
</dbReference>
<dbReference type="GO" id="GO:0005524">
    <property type="term" value="F:ATP binding"/>
    <property type="evidence" value="ECO:0007669"/>
    <property type="project" value="UniProtKB-KW"/>
</dbReference>
<evidence type="ECO:0000313" key="15">
    <source>
        <dbReference type="EMBL" id="PWD97632.1"/>
    </source>
</evidence>
<dbReference type="EMBL" id="QEWP01000030">
    <property type="protein sequence ID" value="PWD97632.1"/>
    <property type="molecule type" value="Genomic_DNA"/>
</dbReference>
<evidence type="ECO:0000256" key="1">
    <source>
        <dbReference type="ARBA" id="ARBA00000085"/>
    </source>
</evidence>
<proteinExistence type="predicted"/>
<dbReference type="CDD" id="cd00082">
    <property type="entry name" value="HisKA"/>
    <property type="match status" value="1"/>
</dbReference>
<dbReference type="GO" id="GO:0016020">
    <property type="term" value="C:membrane"/>
    <property type="evidence" value="ECO:0007669"/>
    <property type="project" value="UniProtKB-SubCell"/>
</dbReference>
<evidence type="ECO:0000256" key="3">
    <source>
        <dbReference type="ARBA" id="ARBA00012438"/>
    </source>
</evidence>
<evidence type="ECO:0000256" key="4">
    <source>
        <dbReference type="ARBA" id="ARBA00022553"/>
    </source>
</evidence>
<dbReference type="SUPFAM" id="SSF55785">
    <property type="entry name" value="PYP-like sensor domain (PAS domain)"/>
    <property type="match status" value="1"/>
</dbReference>
<gene>
    <name evidence="15" type="ORF">DDZ16_19795</name>
</gene>
<dbReference type="InterPro" id="IPR004358">
    <property type="entry name" value="Sig_transdc_His_kin-like_C"/>
</dbReference>
<dbReference type="Gene3D" id="1.10.287.130">
    <property type="match status" value="1"/>
</dbReference>
<comment type="catalytic activity">
    <reaction evidence="1">
        <text>ATP + protein L-histidine = ADP + protein N-phospho-L-histidine.</text>
        <dbReference type="EC" id="2.7.13.3"/>
    </reaction>
</comment>
<keyword evidence="7 15" id="KW-0418">Kinase</keyword>
<dbReference type="OrthoDB" id="9796457at2"/>
<evidence type="ECO:0000313" key="16">
    <source>
        <dbReference type="Proteomes" id="UP000244956"/>
    </source>
</evidence>
<reference evidence="15 16" key="1">
    <citation type="submission" date="2018-05" db="EMBL/GenBank/DDBJ databases">
        <title>Marinilabilia rubrum sp. nov., isolated from saltern sediment.</title>
        <authorList>
            <person name="Zhang R."/>
        </authorList>
    </citation>
    <scope>NUCLEOTIDE SEQUENCE [LARGE SCALE GENOMIC DNA]</scope>
    <source>
        <strain evidence="15 16">WTE16</strain>
    </source>
</reference>
<feature type="coiled-coil region" evidence="12">
    <location>
        <begin position="361"/>
        <end position="388"/>
    </location>
</feature>
<evidence type="ECO:0000259" key="13">
    <source>
        <dbReference type="PROSITE" id="PS50109"/>
    </source>
</evidence>
<dbReference type="InterPro" id="IPR005467">
    <property type="entry name" value="His_kinase_dom"/>
</dbReference>